<reference evidence="2" key="1">
    <citation type="submission" date="2021-01" db="EMBL/GenBank/DDBJ databases">
        <authorList>
            <person name="Corre E."/>
            <person name="Pelletier E."/>
            <person name="Niang G."/>
            <person name="Scheremetjew M."/>
            <person name="Finn R."/>
            <person name="Kale V."/>
            <person name="Holt S."/>
            <person name="Cochrane G."/>
            <person name="Meng A."/>
            <person name="Brown T."/>
            <person name="Cohen L."/>
        </authorList>
    </citation>
    <scope>NUCLEOTIDE SEQUENCE</scope>
    <source>
        <strain evidence="2">CCMP1320</strain>
    </source>
</reference>
<organism evidence="2">
    <name type="scientific">Dunaliella tertiolecta</name>
    <name type="common">Green alga</name>
    <dbReference type="NCBI Taxonomy" id="3047"/>
    <lineage>
        <taxon>Eukaryota</taxon>
        <taxon>Viridiplantae</taxon>
        <taxon>Chlorophyta</taxon>
        <taxon>core chlorophytes</taxon>
        <taxon>Chlorophyceae</taxon>
        <taxon>CS clade</taxon>
        <taxon>Chlamydomonadales</taxon>
        <taxon>Dunaliellaceae</taxon>
        <taxon>Dunaliella</taxon>
    </lineage>
</organism>
<feature type="compositionally biased region" description="Low complexity" evidence="1">
    <location>
        <begin position="572"/>
        <end position="587"/>
    </location>
</feature>
<feature type="region of interest" description="Disordered" evidence="1">
    <location>
        <begin position="963"/>
        <end position="1093"/>
    </location>
</feature>
<feature type="compositionally biased region" description="Low complexity" evidence="1">
    <location>
        <begin position="28"/>
        <end position="69"/>
    </location>
</feature>
<feature type="region of interest" description="Disordered" evidence="1">
    <location>
        <begin position="28"/>
        <end position="71"/>
    </location>
</feature>
<feature type="compositionally biased region" description="Low complexity" evidence="1">
    <location>
        <begin position="434"/>
        <end position="446"/>
    </location>
</feature>
<feature type="compositionally biased region" description="Basic and acidic residues" evidence="1">
    <location>
        <begin position="1081"/>
        <end position="1093"/>
    </location>
</feature>
<feature type="compositionally biased region" description="Low complexity" evidence="1">
    <location>
        <begin position="963"/>
        <end position="978"/>
    </location>
</feature>
<protein>
    <submittedName>
        <fullName evidence="2">Uncharacterized protein</fullName>
    </submittedName>
</protein>
<feature type="region of interest" description="Disordered" evidence="1">
    <location>
        <begin position="535"/>
        <end position="598"/>
    </location>
</feature>
<feature type="compositionally biased region" description="Gly residues" evidence="1">
    <location>
        <begin position="312"/>
        <end position="326"/>
    </location>
</feature>
<dbReference type="AlphaFoldDB" id="A0A7S3QTY7"/>
<proteinExistence type="predicted"/>
<feature type="compositionally biased region" description="Gly residues" evidence="1">
    <location>
        <begin position="1059"/>
        <end position="1069"/>
    </location>
</feature>
<gene>
    <name evidence="2" type="ORF">DTER00134_LOCUS8177</name>
</gene>
<feature type="region of interest" description="Disordered" evidence="1">
    <location>
        <begin position="94"/>
        <end position="114"/>
    </location>
</feature>
<feature type="compositionally biased region" description="Gly residues" evidence="1">
    <location>
        <begin position="1033"/>
        <end position="1048"/>
    </location>
</feature>
<feature type="region of interest" description="Disordered" evidence="1">
    <location>
        <begin position="434"/>
        <end position="471"/>
    </location>
</feature>
<evidence type="ECO:0000313" key="2">
    <source>
        <dbReference type="EMBL" id="CAE0493104.1"/>
    </source>
</evidence>
<feature type="compositionally biased region" description="Low complexity" evidence="1">
    <location>
        <begin position="1070"/>
        <end position="1079"/>
    </location>
</feature>
<feature type="compositionally biased region" description="Low complexity" evidence="1">
    <location>
        <begin position="191"/>
        <end position="202"/>
    </location>
</feature>
<feature type="compositionally biased region" description="Polar residues" evidence="1">
    <location>
        <begin position="588"/>
        <end position="598"/>
    </location>
</feature>
<sequence>MQGADRPVQDASSASAAFEQLDASLCASSGSGAAQSCSSAQGSQWAATEKAGNNSNVQSSFDSSSSSSSRMHALNGLNEAIRPLSKRERMAAGLSHNSLQHHQQHQPQQLRQKPNKQDMALLHLAAGRARAGVDAAEAAWSLLVHQLPLLAAPHQRAALLTKFLSSLTALISPASPMASSASRRDQYGLLSSSSGDNSSHSSPHNEGPLRDSGTSLIGASRCPSPVLLPAQRAAVVVLLGATLSELQHLAPRAPPWAAADAILSLGRLHEAGMEGLLTWPAASPALHPRTSSVLRSPQARHASGGAASSGIGMRGGKMVGGSGRGSGSLPPPAARLVPVLAWQCVSGMPAPSLRDLAQGLQGLRGLGLGPTSYEWGVLQAAVVHELQRIAQGSKQMTCRQDWDGTGGWDHQHIKPATPVAPVPAPVPAQAQAAAAAAATRQPTSPSALPPLPHTPARTYAPPQASQDTCPSTHFNAGAQELYYLHDEVLLDAVTSIAGTAAVASNTASSELTAPLLQALPPACCTVLARLTASAAPRSPCASPPLPVQPLHTPSPSISSVQLHHAPTPINLSPQPSTYPQPTSSCPSEPTSVPSNTSHSHTAVFAASTAPAAAGAAASAQKHDHCSLSCHPDAQGGGACGQAAAQPPVWTAAQPPVWTAPPSCTPRLLLSLCNLGLLPSDTAEGAQLQSLLLSRAASDMGRMSPGHTLMLERVLLRMLRALPPPLTSAEAPASMHLHDGMAKWDWESAAGSAVAPAPAAAAAVWPSTLGLAQFLQEQGGQEHGTAHGGVNDMQKGIGKRGWVEADGAGGDDVERPFNVGLEARAPLFGLPRVIEGDGIQGVARNIWVQEGSSSSGCSSRDSSVASSRGSNGRDGAALQSTDAVNANDQGHVGVVGREGGPTSTAEVLLRTLRERCNSLLRVHGVACGVHTHAAGHMGGSSGAGFAGCAGRSVRDLDPSNAAVVSTGSAVGSSSSSSSSSHKDWVAESGGRVSGRGGNAAKEGGVSATGTASCAKVDNPEPGVEKSREQASSDGAGGEGGVGKGEAGKGGARDEGWQNQQGGGGSGGSAGGSDSSSSSSKGHGRDGMHRRGRPESDDWIVCGIITLEDVIEEMMQVEIIDETDEWIDNTQNVRVSTLRLLASLPPAQRVRAARVRRAATLRNP</sequence>
<accession>A0A7S3QTY7</accession>
<feature type="compositionally biased region" description="Polar residues" evidence="1">
    <location>
        <begin position="551"/>
        <end position="561"/>
    </location>
</feature>
<feature type="region of interest" description="Disordered" evidence="1">
    <location>
        <begin position="294"/>
        <end position="330"/>
    </location>
</feature>
<name>A0A7S3QTY7_DUNTE</name>
<feature type="compositionally biased region" description="Low complexity" evidence="1">
    <location>
        <begin position="850"/>
        <end position="869"/>
    </location>
</feature>
<feature type="region of interest" description="Disordered" evidence="1">
    <location>
        <begin position="178"/>
        <end position="215"/>
    </location>
</feature>
<evidence type="ECO:0000256" key="1">
    <source>
        <dbReference type="SAM" id="MobiDB-lite"/>
    </source>
</evidence>
<dbReference type="EMBL" id="HBIP01014158">
    <property type="protein sequence ID" value="CAE0493104.1"/>
    <property type="molecule type" value="Transcribed_RNA"/>
</dbReference>
<feature type="region of interest" description="Disordered" evidence="1">
    <location>
        <begin position="849"/>
        <end position="879"/>
    </location>
</feature>
<feature type="compositionally biased region" description="Low complexity" evidence="1">
    <location>
        <begin position="302"/>
        <end position="311"/>
    </location>
</feature>